<evidence type="ECO:0000313" key="28">
    <source>
        <dbReference type="Proteomes" id="UP000183509"/>
    </source>
</evidence>
<reference evidence="19 27" key="1">
    <citation type="submission" date="2016-01" db="EMBL/GenBank/DDBJ databases">
        <title>Molecular Mechanisms for transfer of large genomic segments between Enterococcus faecium strains.</title>
        <authorList>
            <person name="Garcia-Solache M.A."/>
            <person name="Lebreton F."/>
            <person name="Mclaughlin R.E."/>
            <person name="Whiteaker J.D."/>
            <person name="Gilmore M.S."/>
            <person name="Rice L.B."/>
        </authorList>
    </citation>
    <scope>NUCLEOTIDE SEQUENCE [LARGE SCALE GENOMIC DNA]</scope>
    <source>
        <strain evidence="19 27">D344RRF x C68</strain>
    </source>
</reference>
<evidence type="ECO:0000313" key="31">
    <source>
        <dbReference type="Proteomes" id="UP000289562"/>
    </source>
</evidence>
<dbReference type="Pfam" id="PF22613">
    <property type="entry name" value="Transketolase_C_1"/>
    <property type="match status" value="1"/>
</dbReference>
<keyword evidence="7 14" id="KW-0460">Magnesium</keyword>
<dbReference type="InterPro" id="IPR055152">
    <property type="entry name" value="Transketolase-like_C_2"/>
</dbReference>
<evidence type="ECO:0000259" key="17">
    <source>
        <dbReference type="SMART" id="SM00861"/>
    </source>
</evidence>
<dbReference type="EMBL" id="JARPTX010000004">
    <property type="protein sequence ID" value="MDT2368984.1"/>
    <property type="molecule type" value="Genomic_DNA"/>
</dbReference>
<evidence type="ECO:0000313" key="22">
    <source>
        <dbReference type="EMBL" id="MDT2368984.1"/>
    </source>
</evidence>
<feature type="domain" description="Transketolase-like pyrimidine-binding" evidence="17">
    <location>
        <begin position="354"/>
        <end position="525"/>
    </location>
</feature>
<keyword evidence="6 14" id="KW-0479">Metal-binding</keyword>
<dbReference type="Proteomes" id="UP000191171">
    <property type="component" value="Unassembled WGS sequence"/>
</dbReference>
<dbReference type="Proteomes" id="UP000289562">
    <property type="component" value="Unassembled WGS sequence"/>
</dbReference>
<reference evidence="22" key="9">
    <citation type="submission" date="2023-03" db="EMBL/GenBank/DDBJ databases">
        <authorList>
            <person name="Shen W."/>
            <person name="Cai J."/>
        </authorList>
    </citation>
    <scope>NUCLEOTIDE SEQUENCE</scope>
    <source>
        <strain evidence="22">B1010-2</strain>
    </source>
</reference>
<evidence type="ECO:0000313" key="25">
    <source>
        <dbReference type="EMBL" id="RXU90213.1"/>
    </source>
</evidence>
<dbReference type="InterPro" id="IPR005474">
    <property type="entry name" value="Transketolase_N"/>
</dbReference>
<sequence>MFDKIDQLGVNTIRTLSIEAVQKANSGHPGLPMGAAPMAYALWTKHLKVNPTTSKNWADRDRFVLSAGHGSAMLYSLLHLAGYQVTIDDLKQFRQWDSKTPGHPEVHHTDGVEATTGPLGQGIAMAVGMAMAEAHLAATYNKENFNVMDHYTYAICGDGDLMEGVSQEASSMAGHMKLGKLIVLYDSNDISLDGPTSKAFTENVGARYEAYGWQHILVKDGNDLEAISKAIEEAKAETDKPTLIEVKTVIGYGAPKEGTSAVHGAPLGEDGIKMAKEVYGWEYPDFTVPEEVAARFHQTMIEEGQKAEDAWNEMFANYKKAYPELAQQFEDAFDGKLPENWDAELPTYEVGSSQASRVSSKEVIQELSKAIPSFWGGSADLSGSNNTMVAADKDFTPEHYEGRNIWFGVREFAMASAMNGIQLHGGTRIYGGTFFVFVDYLRPAVRLAAIQHTPVVYVLTHDSVAVGEDGPTHEPIEQLASVRCMPGVQVIRPADGNETRAAWKVAMETTDAPTILVLSRQNLPVLPSTKEVADEMVKKGAYVLSPSQGETPEGILIATGSEVDLAVKAQKELAEKGKDVSVVSMPSFDLFEKQSSEYKESVLPKSVKKRVAIEAAASFGWERYVGTEGATITIDHFGASAPGTKILEEFGFTVENVVNTYNQLS</sequence>
<dbReference type="Pfam" id="PF02779">
    <property type="entry name" value="Transket_pyr"/>
    <property type="match status" value="1"/>
</dbReference>
<evidence type="ECO:0000313" key="24">
    <source>
        <dbReference type="EMBL" id="PZM56085.1"/>
    </source>
</evidence>
<dbReference type="PDB" id="8R3P">
    <property type="method" value="X-ray"/>
    <property type="resolution" value="2.90 A"/>
    <property type="chains" value="A/B/C/D=1-665"/>
</dbReference>
<comment type="cofactor">
    <cofactor evidence="14">
        <name>Mg(2+)</name>
        <dbReference type="ChEBI" id="CHEBI:18420"/>
    </cofactor>
    <text evidence="14">Binds 1 Mg(2+) ion per subunit. Can also utilize other divalent metal cations, such as Ca(2+), Mn(2+) and Co(2+).</text>
</comment>
<feature type="binding site" evidence="12">
    <location>
        <position position="461"/>
    </location>
    <ligand>
        <name>substrate</name>
    </ligand>
</feature>
<dbReference type="FunFam" id="3.40.50.970:FF:000003">
    <property type="entry name" value="Transketolase"/>
    <property type="match status" value="1"/>
</dbReference>
<dbReference type="SMART" id="SM00861">
    <property type="entry name" value="Transket_pyr"/>
    <property type="match status" value="1"/>
</dbReference>
<dbReference type="PATRIC" id="fig|1352.1358.peg.1856"/>
<feature type="binding site" evidence="33">
    <location>
        <position position="119"/>
    </location>
    <ligand>
        <name>thiamine diphosphate</name>
        <dbReference type="ChEBI" id="CHEBI:58937"/>
        <label>2</label>
    </ligand>
</feature>
<dbReference type="InterPro" id="IPR029061">
    <property type="entry name" value="THDP-binding"/>
</dbReference>
<dbReference type="EMBL" id="QHGU01000021">
    <property type="protein sequence ID" value="PZM56085.1"/>
    <property type="molecule type" value="Genomic_DNA"/>
</dbReference>
<dbReference type="RefSeq" id="WP_002295818.1">
    <property type="nucleotide sequence ID" value="NZ_AP019394.1"/>
</dbReference>
<dbReference type="OMA" id="ADYMRGS"/>
<feature type="binding site" evidence="14 33">
    <location>
        <position position="190"/>
    </location>
    <ligand>
        <name>Mg(2+)</name>
        <dbReference type="ChEBI" id="CHEBI:18420"/>
    </ligand>
</feature>
<feature type="binding site" evidence="33">
    <location>
        <position position="473"/>
    </location>
    <ligand>
        <name>thiamine diphosphate</name>
        <dbReference type="ChEBI" id="CHEBI:58937"/>
        <label>2</label>
    </ligand>
</feature>
<feature type="binding site" evidence="12">
    <location>
        <position position="28"/>
    </location>
    <ligand>
        <name>substrate</name>
    </ligand>
</feature>
<protein>
    <recommendedName>
        <fullName evidence="4 10">Transketolase</fullName>
        <ecNumber evidence="3 10">2.2.1.1</ecNumber>
    </recommendedName>
</protein>
<reference evidence="26 28" key="2">
    <citation type="submission" date="2016-04" db="EMBL/GenBank/DDBJ databases">
        <authorList>
            <person name="Millard A."/>
        </authorList>
    </citation>
    <scope>NUCLEOTIDE SEQUENCE [LARGE SCALE GENOMIC DNA]</scope>
    <source>
        <strain evidence="26">Isolate 22</strain>
    </source>
</reference>
<dbReference type="Proteomes" id="UP000070452">
    <property type="component" value="Unassembled WGS sequence"/>
</dbReference>
<dbReference type="Proteomes" id="UP000469871">
    <property type="component" value="Unassembled WGS sequence"/>
</dbReference>
<feature type="binding site" evidence="33">
    <location>
        <position position="437"/>
    </location>
    <ligand>
        <name>thiamine diphosphate</name>
        <dbReference type="ChEBI" id="CHEBI:58937"/>
        <label>1</label>
    </ligand>
</feature>
<dbReference type="EC" id="2.2.1.1" evidence="3 10"/>
<dbReference type="InterPro" id="IPR009014">
    <property type="entry name" value="Transketo_C/PFOR_II"/>
</dbReference>
<keyword evidence="33" id="KW-0002">3D-structure</keyword>
<keyword evidence="8 13" id="KW-0786">Thiamine pyrophosphate</keyword>
<reference evidence="25 31" key="4">
    <citation type="submission" date="2017-12" db="EMBL/GenBank/DDBJ databases">
        <title>A pool of 800 enterococci isolated from chicken carcass rinse samples from New Zealand.</title>
        <authorList>
            <person name="Zhang J."/>
            <person name="Rogers L."/>
            <person name="Midwinter A."/>
            <person name="French N."/>
        </authorList>
    </citation>
    <scope>NUCLEOTIDE SEQUENCE [LARGE SCALE GENOMIC DNA]</scope>
    <source>
        <strain evidence="25 31">EN697</strain>
    </source>
</reference>
<evidence type="ECO:0000256" key="2">
    <source>
        <dbReference type="ARBA" id="ARBA00011738"/>
    </source>
</evidence>
<feature type="site" description="Important for catalytic activity" evidence="15">
    <location>
        <position position="263"/>
    </location>
</feature>
<feature type="binding site" evidence="13">
    <location>
        <begin position="117"/>
        <end position="119"/>
    </location>
    <ligand>
        <name>thiamine diphosphate</name>
        <dbReference type="ChEBI" id="CHEBI:58937"/>
    </ligand>
</feature>
<dbReference type="GO" id="GO:0046872">
    <property type="term" value="F:metal ion binding"/>
    <property type="evidence" value="ECO:0007669"/>
    <property type="project" value="UniProtKB-KW"/>
</dbReference>
<keyword evidence="16" id="KW-0106">Calcium</keyword>
<evidence type="ECO:0000313" key="32">
    <source>
        <dbReference type="Proteomes" id="UP000469871"/>
    </source>
</evidence>
<feature type="binding site" evidence="33">
    <location>
        <position position="263"/>
    </location>
    <ligand>
        <name>thiamine diphosphate</name>
        <dbReference type="ChEBI" id="CHEBI:58937"/>
        <label>1</label>
    </ligand>
</feature>
<evidence type="ECO:0000256" key="6">
    <source>
        <dbReference type="ARBA" id="ARBA00022723"/>
    </source>
</evidence>
<evidence type="ECO:0000313" key="18">
    <source>
        <dbReference type="EMBL" id="KAB7576372.1"/>
    </source>
</evidence>
<comment type="function">
    <text evidence="16">Catalyzes the transfer of a two-carbon ketol group from a ketose donor to an aldose acceptor, via a covalent intermediate with the cofactor thiamine pyrophosphate.</text>
</comment>
<proteinExistence type="evidence at protein level"/>
<dbReference type="Gene3D" id="3.40.50.970">
    <property type="match status" value="2"/>
</dbReference>
<evidence type="ECO:0000313" key="21">
    <source>
        <dbReference type="EMBL" id="MDC4247474.1"/>
    </source>
</evidence>
<accession>A0A133CKH8</accession>
<dbReference type="FunFam" id="3.40.50.920:FF:000003">
    <property type="entry name" value="Transketolase"/>
    <property type="match status" value="1"/>
</dbReference>
<dbReference type="PANTHER" id="PTHR43522">
    <property type="entry name" value="TRANSKETOLASE"/>
    <property type="match status" value="1"/>
</dbReference>
<reference evidence="33" key="10">
    <citation type="journal article" date="2024" name="Biochemistry">
        <title>Biochemical, Bioinformatic, and Structural Comparisons of Transketolases and Position of Human Transketolase in the Enzyme Evolution.</title>
        <authorList>
            <person name="Georges R.N."/>
            <person name="Ballut L."/>
            <person name="Aghajari N."/>
            <person name="Hecquet L."/>
            <person name="Charmantray F."/>
            <person name="Doumeche B."/>
        </authorList>
    </citation>
    <scope>X-RAY CRYSTALLOGRAPHY (2.90 ANGSTROMS) IN COMPLEX WITH MG(2+) AND THIAMINE DIPHOSPHATE</scope>
</reference>
<feature type="binding site" evidence="12">
    <location>
        <position position="357"/>
    </location>
    <ligand>
        <name>substrate</name>
    </ligand>
</feature>
<reference evidence="21" key="8">
    <citation type="submission" date="2022-05" db="EMBL/GenBank/DDBJ databases">
        <title>Draft genome sequences of Clostridium perfringens strains isolated from Peru.</title>
        <authorList>
            <person name="Hurtado R."/>
            <person name="Lima L."/>
            <person name="Sousa T."/>
            <person name="Jaiswal A.K."/>
            <person name="Tiwari S."/>
            <person name="Maturrano L."/>
            <person name="Brenig B."/>
            <person name="Azevedo V."/>
        </authorList>
    </citation>
    <scope>NUCLEOTIDE SEQUENCE</scope>
    <source>
        <strain evidence="21">CP4</strain>
    </source>
</reference>
<evidence type="ECO:0000256" key="16">
    <source>
        <dbReference type="RuleBase" id="RU004996"/>
    </source>
</evidence>
<feature type="site" description="Important for catalytic activity" evidence="15">
    <location>
        <position position="28"/>
    </location>
</feature>
<reference evidence="20" key="7">
    <citation type="journal article" date="2022" name="J. Anim. Sci.">
        <title>Whole genome sequence analyses-based assessment of virulence potential and antimicrobial susceptibilities and resistance of Enterococcus faecium strains isolated from commercial swine and cattle probiotic products.</title>
        <authorList>
            <person name="Shridhar P.B."/>
            <person name="Amachawadi R.G."/>
            <person name="Tokach M."/>
            <person name="Patel I."/>
            <person name="Gangiredla J."/>
            <person name="Mammel M."/>
            <person name="Nagaraja T.G."/>
        </authorList>
    </citation>
    <scope>NUCLEOTIDE SEQUENCE</scope>
    <source>
        <strain evidence="20">EF215</strain>
    </source>
</reference>
<evidence type="ECO:0000256" key="10">
    <source>
        <dbReference type="NCBIfam" id="TIGR00232"/>
    </source>
</evidence>
<feature type="binding site" evidence="13">
    <location>
        <position position="69"/>
    </location>
    <ligand>
        <name>thiamine diphosphate</name>
        <dbReference type="ChEBI" id="CHEBI:58937"/>
    </ligand>
</feature>
<dbReference type="Proteomes" id="UP001141166">
    <property type="component" value="Unassembled WGS sequence"/>
</dbReference>
<evidence type="ECO:0000313" key="30">
    <source>
        <dbReference type="Proteomes" id="UP000249070"/>
    </source>
</evidence>
<evidence type="ECO:0000256" key="12">
    <source>
        <dbReference type="PIRSR" id="PIRSR605478-2"/>
    </source>
</evidence>
<feature type="binding site" evidence="33">
    <location>
        <position position="159"/>
    </location>
    <ligand>
        <name>thiamine diphosphate</name>
        <dbReference type="ChEBI" id="CHEBI:58937"/>
        <label>1</label>
    </ligand>
</feature>
<dbReference type="PROSITE" id="PS00802">
    <property type="entry name" value="TRANSKETOLASE_2"/>
    <property type="match status" value="1"/>
</dbReference>
<feature type="binding site" evidence="33">
    <location>
        <position position="117"/>
    </location>
    <ligand>
        <name>thiamine diphosphate</name>
        <dbReference type="ChEBI" id="CHEBI:58937"/>
        <label>1</label>
    </ligand>
</feature>
<evidence type="ECO:0000313" key="23">
    <source>
        <dbReference type="EMBL" id="OOL82121.1"/>
    </source>
</evidence>
<evidence type="ECO:0007829" key="33">
    <source>
        <dbReference type="PDB" id="8R3P"/>
    </source>
</evidence>
<feature type="binding site" evidence="33">
    <location>
        <position position="437"/>
    </location>
    <ligand>
        <name>thiamine diphosphate</name>
        <dbReference type="ChEBI" id="CHEBI:58937"/>
        <label>2</label>
    </ligand>
</feature>
<dbReference type="Pfam" id="PF00456">
    <property type="entry name" value="Transketolase_N"/>
    <property type="match status" value="1"/>
</dbReference>
<feature type="binding site" evidence="33">
    <location>
        <position position="117"/>
    </location>
    <ligand>
        <name>thiamine diphosphate</name>
        <dbReference type="ChEBI" id="CHEBI:58937"/>
        <label>2</label>
    </ligand>
</feature>
<feature type="binding site" evidence="13">
    <location>
        <position position="263"/>
    </location>
    <ligand>
        <name>thiamine diphosphate</name>
        <dbReference type="ChEBI" id="CHEBI:58937"/>
    </ligand>
</feature>
<comment type="caution">
    <text evidence="18">The sequence shown here is derived from an EMBL/GenBank/DDBJ whole genome shotgun (WGS) entry which is preliminary data.</text>
</comment>
<feature type="active site" description="Proton donor" evidence="11">
    <location>
        <position position="411"/>
    </location>
</feature>
<dbReference type="STRING" id="1352.AL014_05730"/>
<comment type="similarity">
    <text evidence="1 16">Belongs to the transketolase family.</text>
</comment>
<feature type="binding site" evidence="12">
    <location>
        <position position="263"/>
    </location>
    <ligand>
        <name>substrate</name>
    </ligand>
</feature>
<reference evidence="18 32" key="6">
    <citation type="submission" date="2019-10" db="EMBL/GenBank/DDBJ databases">
        <title>Evolutionary dynamics of vancomycin-resistant Enterococcus faecium during gastrointestinal tract colonization and bloodstream infection in immunocompromised pediatric patients.</title>
        <authorList>
            <person name="Chilambi G.S."/>
            <person name="Nordstrom H.R."/>
            <person name="Evans D.R."/>
            <person name="Ferrolino J."/>
            <person name="Hayden R.T."/>
            <person name="Maron G.M."/>
            <person name="Vo A.N."/>
            <person name="Gilmore M.S."/>
            <person name="Wolf J."/>
            <person name="Rosch J.W."/>
            <person name="Van Tyne D."/>
        </authorList>
    </citation>
    <scope>NUCLEOTIDE SEQUENCE [LARGE SCALE GENOMIC DNA]</scope>
    <source>
        <strain evidence="18 32">VRECG27</strain>
    </source>
</reference>
<feature type="binding site" evidence="33">
    <location>
        <position position="188"/>
    </location>
    <ligand>
        <name>thiamine diphosphate</name>
        <dbReference type="ChEBI" id="CHEBI:58937"/>
        <label>2</label>
    </ligand>
</feature>
<feature type="binding site" evidence="33">
    <location>
        <position position="158"/>
    </location>
    <ligand>
        <name>thiamine diphosphate</name>
        <dbReference type="ChEBI" id="CHEBI:58937"/>
        <label>1</label>
    </ligand>
</feature>
<dbReference type="Gene3D" id="3.40.50.920">
    <property type="match status" value="1"/>
</dbReference>
<dbReference type="EMBL" id="WEFP01000001">
    <property type="protein sequence ID" value="KAB7576372.1"/>
    <property type="molecule type" value="Genomic_DNA"/>
</dbReference>
<feature type="binding site" evidence="12">
    <location>
        <position position="384"/>
    </location>
    <ligand>
        <name>substrate</name>
    </ligand>
</feature>
<feature type="binding site" evidence="12">
    <location>
        <position position="473"/>
    </location>
    <ligand>
        <name>substrate</name>
    </ligand>
</feature>
<feature type="binding site" evidence="13">
    <location>
        <position position="437"/>
    </location>
    <ligand>
        <name>thiamine diphosphate</name>
        <dbReference type="ChEBI" id="CHEBI:58937"/>
    </ligand>
</feature>
<dbReference type="InterPro" id="IPR020826">
    <property type="entry name" value="Transketolase_BS"/>
</dbReference>
<evidence type="ECO:0000256" key="9">
    <source>
        <dbReference type="ARBA" id="ARBA00049473"/>
    </source>
</evidence>
<feature type="binding site" evidence="14 33">
    <location>
        <position position="158"/>
    </location>
    <ligand>
        <name>Mg(2+)</name>
        <dbReference type="ChEBI" id="CHEBI:18420"/>
    </ligand>
</feature>
<dbReference type="CDD" id="cd02012">
    <property type="entry name" value="TPP_TK"/>
    <property type="match status" value="1"/>
</dbReference>
<dbReference type="EMBL" id="LRHK01000005">
    <property type="protein sequence ID" value="KWX16435.1"/>
    <property type="molecule type" value="Genomic_DNA"/>
</dbReference>
<dbReference type="EMBL" id="JAMWMK010000006">
    <property type="protein sequence ID" value="MDC4247474.1"/>
    <property type="molecule type" value="Genomic_DNA"/>
</dbReference>
<reference evidence="23 29" key="3">
    <citation type="submission" date="2017-02" db="EMBL/GenBank/DDBJ databases">
        <title>Clonality and virulence of isolates of VRE in Hematopoietic Stem Cell Transplanted (HSCT) patients.</title>
        <authorList>
            <person name="Marchi A.P."/>
            <person name="Martins R.C."/>
            <person name="Marie S.K."/>
            <person name="Levin A.S."/>
            <person name="Costa S.F."/>
        </authorList>
    </citation>
    <scope>NUCLEOTIDE SEQUENCE [LARGE SCALE GENOMIC DNA]</scope>
    <source>
        <strain evidence="23 29">LIM1759</strain>
    </source>
</reference>
<dbReference type="CDD" id="cd07033">
    <property type="entry name" value="TPP_PYR_DXS_TK_like"/>
    <property type="match status" value="1"/>
</dbReference>
<comment type="catalytic activity">
    <reaction evidence="9 16">
        <text>D-sedoheptulose 7-phosphate + D-glyceraldehyde 3-phosphate = aldehydo-D-ribose 5-phosphate + D-xylulose 5-phosphate</text>
        <dbReference type="Rhea" id="RHEA:10508"/>
        <dbReference type="ChEBI" id="CHEBI:57483"/>
        <dbReference type="ChEBI" id="CHEBI:57737"/>
        <dbReference type="ChEBI" id="CHEBI:58273"/>
        <dbReference type="ChEBI" id="CHEBI:59776"/>
        <dbReference type="EC" id="2.2.1.1"/>
    </reaction>
</comment>
<dbReference type="EMBL" id="PJVH01000008">
    <property type="protein sequence ID" value="RXU90213.1"/>
    <property type="molecule type" value="Genomic_DNA"/>
</dbReference>
<feature type="binding site" evidence="13">
    <location>
        <position position="159"/>
    </location>
    <ligand>
        <name>thiamine diphosphate</name>
        <dbReference type="ChEBI" id="CHEBI:58937"/>
    </ligand>
</feature>
<dbReference type="SUPFAM" id="SSF52518">
    <property type="entry name" value="Thiamin diphosphate-binding fold (THDP-binding)"/>
    <property type="match status" value="2"/>
</dbReference>
<keyword evidence="5 16" id="KW-0808">Transferase</keyword>
<dbReference type="PANTHER" id="PTHR43522:SF2">
    <property type="entry name" value="TRANSKETOLASE 1-RELATED"/>
    <property type="match status" value="1"/>
</dbReference>
<evidence type="ECO:0000256" key="4">
    <source>
        <dbReference type="ARBA" id="ARBA00016662"/>
    </source>
</evidence>
<evidence type="ECO:0000256" key="15">
    <source>
        <dbReference type="PIRSR" id="PIRSR605478-5"/>
    </source>
</evidence>
<dbReference type="Proteomes" id="UP000249070">
    <property type="component" value="Unassembled WGS sequence"/>
</dbReference>
<organism evidence="18 32">
    <name type="scientific">Enterococcus faecium</name>
    <name type="common">Streptococcus faecium</name>
    <dbReference type="NCBI Taxonomy" id="1352"/>
    <lineage>
        <taxon>Bacteria</taxon>
        <taxon>Bacillati</taxon>
        <taxon>Bacillota</taxon>
        <taxon>Bacilli</taxon>
        <taxon>Lactobacillales</taxon>
        <taxon>Enterococcaceae</taxon>
        <taxon>Enterococcus</taxon>
    </lineage>
</organism>
<dbReference type="GO" id="GO:0004802">
    <property type="term" value="F:transketolase activity"/>
    <property type="evidence" value="ECO:0007669"/>
    <property type="project" value="UniProtKB-UniRule"/>
</dbReference>
<dbReference type="NCBIfam" id="TIGR00232">
    <property type="entry name" value="tktlase_bact"/>
    <property type="match status" value="1"/>
</dbReference>
<dbReference type="GeneID" id="66454236"/>
<dbReference type="EMBL" id="MVGJ01000063">
    <property type="protein sequence ID" value="OOL82121.1"/>
    <property type="molecule type" value="Genomic_DNA"/>
</dbReference>
<feature type="binding site" evidence="14 33">
    <location>
        <position position="188"/>
    </location>
    <ligand>
        <name>Mg(2+)</name>
        <dbReference type="ChEBI" id="CHEBI:18420"/>
    </ligand>
</feature>
<comment type="cofactor">
    <cofactor evidence="16">
        <name>Mg(2+)</name>
        <dbReference type="ChEBI" id="CHEBI:18420"/>
    </cofactor>
    <cofactor evidence="16">
        <name>Ca(2+)</name>
        <dbReference type="ChEBI" id="CHEBI:29108"/>
    </cofactor>
    <cofactor evidence="16">
        <name>Mn(2+)</name>
        <dbReference type="ChEBI" id="CHEBI:29035"/>
    </cofactor>
    <cofactor evidence="16">
        <name>Co(2+)</name>
        <dbReference type="ChEBI" id="CHEBI:48828"/>
    </cofactor>
    <text evidence="16">Binds 1 Mg(2+) ion per subunit. Can also utilize other divalent metal cations, such as Ca(2+), Mn(2+) and Co(2+).</text>
</comment>
<evidence type="ECO:0000313" key="19">
    <source>
        <dbReference type="EMBL" id="KWX16435.1"/>
    </source>
</evidence>
<dbReference type="PROSITE" id="PS00801">
    <property type="entry name" value="TRANSKETOLASE_1"/>
    <property type="match status" value="1"/>
</dbReference>
<evidence type="ECO:0000256" key="7">
    <source>
        <dbReference type="ARBA" id="ARBA00022842"/>
    </source>
</evidence>
<evidence type="ECO:0000313" key="26">
    <source>
        <dbReference type="EMBL" id="SAM52062.1"/>
    </source>
</evidence>
<dbReference type="GO" id="GO:0006098">
    <property type="term" value="P:pentose-phosphate shunt"/>
    <property type="evidence" value="ECO:0007669"/>
    <property type="project" value="TreeGrafter"/>
</dbReference>
<feature type="binding site" evidence="13">
    <location>
        <position position="188"/>
    </location>
    <ligand>
        <name>thiamine diphosphate</name>
        <dbReference type="ChEBI" id="CHEBI:58937"/>
    </ligand>
</feature>
<feature type="binding site" evidence="33">
    <location>
        <position position="159"/>
    </location>
    <ligand>
        <name>thiamine diphosphate</name>
        <dbReference type="ChEBI" id="CHEBI:58937"/>
        <label>2</label>
    </ligand>
</feature>
<evidence type="ECO:0000256" key="1">
    <source>
        <dbReference type="ARBA" id="ARBA00007131"/>
    </source>
</evidence>
<evidence type="ECO:0000256" key="8">
    <source>
        <dbReference type="ARBA" id="ARBA00023052"/>
    </source>
</evidence>
<feature type="binding site" evidence="33">
    <location>
        <position position="119"/>
    </location>
    <ligand>
        <name>thiamine diphosphate</name>
        <dbReference type="ChEBI" id="CHEBI:58937"/>
        <label>1</label>
    </ligand>
</feature>
<comment type="subunit">
    <text evidence="2 16">Homodimer.</text>
</comment>
<dbReference type="InterPro" id="IPR049557">
    <property type="entry name" value="Transketolase_CS"/>
</dbReference>
<evidence type="ECO:0000313" key="27">
    <source>
        <dbReference type="Proteomes" id="UP000070452"/>
    </source>
</evidence>
<evidence type="ECO:0000256" key="14">
    <source>
        <dbReference type="PIRSR" id="PIRSR605478-4"/>
    </source>
</evidence>
<dbReference type="SUPFAM" id="SSF52922">
    <property type="entry name" value="TK C-terminal domain-like"/>
    <property type="match status" value="1"/>
</dbReference>
<reference evidence="24 30" key="5">
    <citation type="submission" date="2018-05" db="EMBL/GenBank/DDBJ databases">
        <title>Vancomycin-resistant Enterococcus faecium strain from Chelyabinsk, Russia.</title>
        <authorList>
            <person name="Gostev V."/>
            <person name="Goncharov A."/>
            <person name="Kolodzhieva V."/>
            <person name="Suvorov A."/>
            <person name="Sidorenko S."/>
            <person name="Zueva L."/>
        </authorList>
    </citation>
    <scope>NUCLEOTIDE SEQUENCE [LARGE SCALE GENOMIC DNA]</scope>
    <source>
        <strain evidence="24 30">20</strain>
    </source>
</reference>
<dbReference type="EMBL" id="JAIFOC010000149">
    <property type="protein sequence ID" value="MBX4223709.1"/>
    <property type="molecule type" value="Genomic_DNA"/>
</dbReference>
<feature type="binding site" evidence="12">
    <location>
        <position position="469"/>
    </location>
    <ligand>
        <name>substrate</name>
    </ligand>
</feature>
<comment type="cofactor">
    <cofactor evidence="13">
        <name>thiamine diphosphate</name>
        <dbReference type="ChEBI" id="CHEBI:58937"/>
    </cofactor>
    <text evidence="13">Binds 1 thiamine pyrophosphate per subunit. During the reaction, the substrate forms a covalent intermediate with the cofactor.</text>
</comment>
<dbReference type="InterPro" id="IPR005475">
    <property type="entry name" value="Transketolase-like_Pyr-bd"/>
</dbReference>
<evidence type="ECO:0000313" key="29">
    <source>
        <dbReference type="Proteomes" id="UP000191171"/>
    </source>
</evidence>
<evidence type="ECO:0000256" key="3">
    <source>
        <dbReference type="ARBA" id="ARBA00013152"/>
    </source>
</evidence>
<dbReference type="SMR" id="A0A133CKH8"/>
<evidence type="ECO:0000313" key="20">
    <source>
        <dbReference type="EMBL" id="MBX4223709.1"/>
    </source>
</evidence>
<name>A0A133CKH8_ENTFC</name>
<dbReference type="GO" id="GO:0005829">
    <property type="term" value="C:cytosol"/>
    <property type="evidence" value="ECO:0007669"/>
    <property type="project" value="TreeGrafter"/>
</dbReference>
<dbReference type="AlphaFoldDB" id="A0A133CKH8"/>
<dbReference type="Proteomes" id="UP000183509">
    <property type="component" value="Unassembled WGS sequence"/>
</dbReference>
<evidence type="ECO:0000256" key="13">
    <source>
        <dbReference type="PIRSR" id="PIRSR605478-3"/>
    </source>
</evidence>
<dbReference type="InterPro" id="IPR033247">
    <property type="entry name" value="Transketolase_fam"/>
</dbReference>
<dbReference type="FunFam" id="3.40.50.970:FF:000004">
    <property type="entry name" value="Transketolase"/>
    <property type="match status" value="1"/>
</dbReference>
<feature type="binding site" evidence="12">
    <location>
        <position position="520"/>
    </location>
    <ligand>
        <name>substrate</name>
    </ligand>
</feature>
<feature type="binding site" evidence="33">
    <location>
        <position position="188"/>
    </location>
    <ligand>
        <name>thiamine diphosphate</name>
        <dbReference type="ChEBI" id="CHEBI:58937"/>
        <label>1</label>
    </ligand>
</feature>
<evidence type="ECO:0000256" key="5">
    <source>
        <dbReference type="ARBA" id="ARBA00022679"/>
    </source>
</evidence>
<dbReference type="InterPro" id="IPR005478">
    <property type="entry name" value="Transketolase_bac-like"/>
</dbReference>
<dbReference type="Proteomes" id="UP001260956">
    <property type="component" value="Unassembled WGS sequence"/>
</dbReference>
<evidence type="ECO:0000256" key="11">
    <source>
        <dbReference type="PIRSR" id="PIRSR605478-1"/>
    </source>
</evidence>
<gene>
    <name evidence="18" type="primary">tkt</name>
    <name evidence="19" type="ORF">AWT83_12955</name>
    <name evidence="23" type="ORF">B1P95_10935</name>
    <name evidence="25" type="ORF">CYQ77_03735</name>
    <name evidence="24" type="ORF">DKP91_06120</name>
    <name evidence="26" type="ORF">DTPHA_602493</name>
    <name evidence="18" type="ORF">GBM73_03120</name>
    <name evidence="20" type="ORF">KYX88_13090</name>
    <name evidence="21" type="ORF">M3X98_05305</name>
    <name evidence="22" type="ORF">P6Z85_02125</name>
</gene>
<dbReference type="Proteomes" id="UP001139644">
    <property type="component" value="Unassembled WGS sequence"/>
</dbReference>
<dbReference type="EMBL" id="FKLM01000061">
    <property type="protein sequence ID" value="SAM52062.1"/>
    <property type="molecule type" value="Genomic_DNA"/>
</dbReference>
<feature type="binding site" evidence="33">
    <location>
        <position position="263"/>
    </location>
    <ligand>
        <name>thiamine diphosphate</name>
        <dbReference type="ChEBI" id="CHEBI:58937"/>
        <label>2</label>
    </ligand>
</feature>